<dbReference type="EMBL" id="JACHDS010000001">
    <property type="protein sequence ID" value="MBB6173409.1"/>
    <property type="molecule type" value="Genomic_DNA"/>
</dbReference>
<name>A0A7W9YJN5_9ACTN</name>
<reference evidence="2 3" key="1">
    <citation type="submission" date="2020-08" db="EMBL/GenBank/DDBJ databases">
        <title>Sequencing the genomes of 1000 actinobacteria strains.</title>
        <authorList>
            <person name="Klenk H.-P."/>
        </authorList>
    </citation>
    <scope>NUCLEOTIDE SEQUENCE [LARGE SCALE GENOMIC DNA]</scope>
    <source>
        <strain evidence="2 3">DSM 46659</strain>
    </source>
</reference>
<dbReference type="AlphaFoldDB" id="A0A7W9YJN5"/>
<keyword evidence="3" id="KW-1185">Reference proteome</keyword>
<accession>A0A7W9YJN5</accession>
<protein>
    <recommendedName>
        <fullName evidence="4">DUF3558 domain-containing protein</fullName>
    </recommendedName>
</protein>
<comment type="caution">
    <text evidence="2">The sequence shown here is derived from an EMBL/GenBank/DDBJ whole genome shotgun (WGS) entry which is preliminary data.</text>
</comment>
<proteinExistence type="predicted"/>
<dbReference type="RefSeq" id="WP_184076768.1">
    <property type="nucleotide sequence ID" value="NZ_JACHDS010000001.1"/>
</dbReference>
<gene>
    <name evidence="2" type="ORF">HNR23_003469</name>
</gene>
<dbReference type="Proteomes" id="UP000546642">
    <property type="component" value="Unassembled WGS sequence"/>
</dbReference>
<evidence type="ECO:0000313" key="2">
    <source>
        <dbReference type="EMBL" id="MBB6173409.1"/>
    </source>
</evidence>
<organism evidence="2 3">
    <name type="scientific">Nocardiopsis mwathae</name>
    <dbReference type="NCBI Taxonomy" id="1472723"/>
    <lineage>
        <taxon>Bacteria</taxon>
        <taxon>Bacillati</taxon>
        <taxon>Actinomycetota</taxon>
        <taxon>Actinomycetes</taxon>
        <taxon>Streptosporangiales</taxon>
        <taxon>Nocardiopsidaceae</taxon>
        <taxon>Nocardiopsis</taxon>
    </lineage>
</organism>
<evidence type="ECO:0000256" key="1">
    <source>
        <dbReference type="SAM" id="MobiDB-lite"/>
    </source>
</evidence>
<evidence type="ECO:0008006" key="4">
    <source>
        <dbReference type="Google" id="ProtNLM"/>
    </source>
</evidence>
<evidence type="ECO:0000313" key="3">
    <source>
        <dbReference type="Proteomes" id="UP000546642"/>
    </source>
</evidence>
<sequence length="230" mass="25316">MLSRRRYPEFEKGRKLRPYSFSFGVGPLGRSAIASLVIMASMASCAQPKSDGEKANDSSSPSPVSSKEFRNPVDIAPPNLCEILPDDALERALGVAGGGELVEDLGDPDSANYSSGELELSCYWEAEDKESGELRNLSIGLVVSPYPYSGYVLPNSHKGKEVEGVGEDARVNIVTDMRWPAIANLYAVEDRYRVNVWYFGVDANEDKSIYDDEELIDMSSYVAREVLDKL</sequence>
<feature type="region of interest" description="Disordered" evidence="1">
    <location>
        <begin position="47"/>
        <end position="73"/>
    </location>
</feature>